<gene>
    <name evidence="14" type="ORF">F8M41_010068</name>
</gene>
<dbReference type="InterPro" id="IPR028651">
    <property type="entry name" value="ING_fam"/>
</dbReference>
<dbReference type="Pfam" id="PF12998">
    <property type="entry name" value="ING"/>
    <property type="match status" value="2"/>
</dbReference>
<feature type="site" description="Histone H3K4me3 binding" evidence="8">
    <location>
        <position position="393"/>
    </location>
</feature>
<dbReference type="InterPro" id="IPR019786">
    <property type="entry name" value="Zinc_finger_PHD-type_CS"/>
</dbReference>
<comment type="subcellular location">
    <subcellularLocation>
        <location evidence="1 11">Nucleus</location>
    </subcellularLocation>
</comment>
<feature type="binding site" evidence="9">
    <location>
        <position position="401"/>
    </location>
    <ligand>
        <name>Zn(2+)</name>
        <dbReference type="ChEBI" id="CHEBI:29105"/>
        <label>2</label>
    </ligand>
</feature>
<dbReference type="PROSITE" id="PS01359">
    <property type="entry name" value="ZF_PHD_1"/>
    <property type="match status" value="1"/>
</dbReference>
<feature type="binding site" evidence="9">
    <location>
        <position position="423"/>
    </location>
    <ligand>
        <name>Zn(2+)</name>
        <dbReference type="ChEBI" id="CHEBI:29105"/>
        <label>2</label>
    </ligand>
</feature>
<feature type="region of interest" description="Disordered" evidence="12">
    <location>
        <begin position="174"/>
        <end position="214"/>
    </location>
</feature>
<accession>A0A8H4A2M6</accession>
<dbReference type="InterPro" id="IPR001965">
    <property type="entry name" value="Znf_PHD"/>
</dbReference>
<feature type="binding site" evidence="9">
    <location>
        <position position="407"/>
    </location>
    <ligand>
        <name>Zn(2+)</name>
        <dbReference type="ChEBI" id="CHEBI:29105"/>
        <label>1</label>
    </ligand>
</feature>
<keyword evidence="7 11" id="KW-0539">Nucleus</keyword>
<evidence type="ECO:0000256" key="4">
    <source>
        <dbReference type="ARBA" id="ARBA00022771"/>
    </source>
</evidence>
<dbReference type="InterPro" id="IPR059153">
    <property type="entry name" value="NSD_PHD-1st"/>
</dbReference>
<dbReference type="EMBL" id="WTPW01002116">
    <property type="protein sequence ID" value="KAF0396455.1"/>
    <property type="molecule type" value="Genomic_DNA"/>
</dbReference>
<feature type="compositionally biased region" description="Acidic residues" evidence="12">
    <location>
        <begin position="73"/>
        <end position="97"/>
    </location>
</feature>
<dbReference type="SUPFAM" id="SSF57903">
    <property type="entry name" value="FYVE/PHD zinc finger"/>
    <property type="match status" value="1"/>
</dbReference>
<evidence type="ECO:0000256" key="12">
    <source>
        <dbReference type="SAM" id="MobiDB-lite"/>
    </source>
</evidence>
<evidence type="ECO:0000256" key="10">
    <source>
        <dbReference type="PROSITE-ProRule" id="PRU00146"/>
    </source>
</evidence>
<dbReference type="SMART" id="SM01408">
    <property type="entry name" value="ING"/>
    <property type="match status" value="1"/>
</dbReference>
<evidence type="ECO:0000256" key="3">
    <source>
        <dbReference type="ARBA" id="ARBA00022723"/>
    </source>
</evidence>
<comment type="similarity">
    <text evidence="2 11">Belongs to the ING family.</text>
</comment>
<dbReference type="CDD" id="cd15505">
    <property type="entry name" value="PHD_ING"/>
    <property type="match status" value="1"/>
</dbReference>
<keyword evidence="15" id="KW-1185">Reference proteome</keyword>
<evidence type="ECO:0000256" key="1">
    <source>
        <dbReference type="ARBA" id="ARBA00004123"/>
    </source>
</evidence>
<evidence type="ECO:0000256" key="2">
    <source>
        <dbReference type="ARBA" id="ARBA00010210"/>
    </source>
</evidence>
<feature type="binding site" evidence="9">
    <location>
        <position position="410"/>
    </location>
    <ligand>
        <name>Zn(2+)</name>
        <dbReference type="ChEBI" id="CHEBI:29105"/>
        <label>1</label>
    </ligand>
</feature>
<evidence type="ECO:0000256" key="6">
    <source>
        <dbReference type="ARBA" id="ARBA00022853"/>
    </source>
</evidence>
<dbReference type="GO" id="GO:0006325">
    <property type="term" value="P:chromatin organization"/>
    <property type="evidence" value="ECO:0007669"/>
    <property type="project" value="UniProtKB-KW"/>
</dbReference>
<dbReference type="OrthoDB" id="5411773at2759"/>
<feature type="site" description="Histone H3K4me3 binding" evidence="8">
    <location>
        <position position="382"/>
    </location>
</feature>
<dbReference type="PROSITE" id="PS50016">
    <property type="entry name" value="ZF_PHD_2"/>
    <property type="match status" value="1"/>
</dbReference>
<comment type="domain">
    <text evidence="11">The PHD-type zinc finger mediates the binding to H3K4me3.</text>
</comment>
<dbReference type="GO" id="GO:0008270">
    <property type="term" value="F:zinc ion binding"/>
    <property type="evidence" value="ECO:0007669"/>
    <property type="project" value="UniProtKB-KW"/>
</dbReference>
<dbReference type="GO" id="GO:0005634">
    <property type="term" value="C:nucleus"/>
    <property type="evidence" value="ECO:0007669"/>
    <property type="project" value="UniProtKB-SubCell"/>
</dbReference>
<evidence type="ECO:0000259" key="13">
    <source>
        <dbReference type="PROSITE" id="PS50016"/>
    </source>
</evidence>
<keyword evidence="3 9" id="KW-0479">Metal-binding</keyword>
<dbReference type="InterPro" id="IPR011011">
    <property type="entry name" value="Znf_FYVE_PHD"/>
</dbReference>
<feature type="site" description="Histone H3K4me3 binding" evidence="8">
    <location>
        <position position="405"/>
    </location>
</feature>
<dbReference type="FunFam" id="3.30.40.10:FF:000016">
    <property type="entry name" value="Inhibitor of growth protein"/>
    <property type="match status" value="1"/>
</dbReference>
<keyword evidence="6 11" id="KW-0156">Chromatin regulator</keyword>
<dbReference type="InterPro" id="IPR013083">
    <property type="entry name" value="Znf_RING/FYVE/PHD"/>
</dbReference>
<feature type="binding site" evidence="9">
    <location>
        <position position="385"/>
    </location>
    <ligand>
        <name>Zn(2+)</name>
        <dbReference type="ChEBI" id="CHEBI:29105"/>
        <label>1</label>
    </ligand>
</feature>
<reference evidence="14 15" key="1">
    <citation type="journal article" date="2019" name="Environ. Microbiol.">
        <title>At the nexus of three kingdoms: the genome of the mycorrhizal fungus Gigaspora margarita provides insights into plant, endobacterial and fungal interactions.</title>
        <authorList>
            <person name="Venice F."/>
            <person name="Ghignone S."/>
            <person name="Salvioli di Fossalunga A."/>
            <person name="Amselem J."/>
            <person name="Novero M."/>
            <person name="Xianan X."/>
            <person name="Sedzielewska Toro K."/>
            <person name="Morin E."/>
            <person name="Lipzen A."/>
            <person name="Grigoriev I.V."/>
            <person name="Henrissat B."/>
            <person name="Martin F.M."/>
            <person name="Bonfante P."/>
        </authorList>
    </citation>
    <scope>NUCLEOTIDE SEQUENCE [LARGE SCALE GENOMIC DNA]</scope>
    <source>
        <strain evidence="14 15">BEG34</strain>
    </source>
</reference>
<dbReference type="CDD" id="cd16858">
    <property type="entry name" value="ING_ING3_Yng2p"/>
    <property type="match status" value="1"/>
</dbReference>
<feature type="compositionally biased region" description="Polar residues" evidence="12">
    <location>
        <begin position="192"/>
        <end position="214"/>
    </location>
</feature>
<dbReference type="Gene3D" id="6.10.140.1740">
    <property type="match status" value="1"/>
</dbReference>
<evidence type="ECO:0000256" key="9">
    <source>
        <dbReference type="PIRSR" id="PIRSR628651-51"/>
    </source>
</evidence>
<sequence>MEPIDANEYLIQYLGSIDNLPSEIHYHFTELTNKDQEIEQLAERIERRKKRLWCLYDGVPLEEDSDCSVMESVYEDQDTEDDDSDSEVEDRNEDEQTDDHIVKKKRRRVSRVITEFEDEEMLKDKIIKDYVRASQLQDEKIEIADKALALVERHIKRLDEDFDSLFPQHNLRENLQESSTSAPPSPSRLESLATSQPTSHHVNASSTQTTRTPVHQQITAVTPMPTSTFPNTGFDYNKFYYPSSSAESEEIPLPFLPNPTNSSAARCNKDSMISGRRPTAVPVGGNSARRRKQISQNNIPYISNSDASLNSHLSRGIKVRLQNGEESLSSGTSSVTDQITNGDIDLNILDPNADTYENTLMAGTNAFTSGFVQTVDPNEPVYCICRQVSFGEMIGCDGENCPIEWYHLECVGLKAVPEGRWFCDTCIGNVNQMKKRKRGRPAGS</sequence>
<feature type="domain" description="PHD-type" evidence="13">
    <location>
        <begin position="380"/>
        <end position="429"/>
    </location>
</feature>
<keyword evidence="4 10" id="KW-0863">Zinc-finger</keyword>
<feature type="binding site" evidence="9">
    <location>
        <position position="383"/>
    </location>
    <ligand>
        <name>Zn(2+)</name>
        <dbReference type="ChEBI" id="CHEBI:29105"/>
        <label>1</label>
    </ligand>
</feature>
<keyword evidence="5 9" id="KW-0862">Zinc</keyword>
<organism evidence="14 15">
    <name type="scientific">Gigaspora margarita</name>
    <dbReference type="NCBI Taxonomy" id="4874"/>
    <lineage>
        <taxon>Eukaryota</taxon>
        <taxon>Fungi</taxon>
        <taxon>Fungi incertae sedis</taxon>
        <taxon>Mucoromycota</taxon>
        <taxon>Glomeromycotina</taxon>
        <taxon>Glomeromycetes</taxon>
        <taxon>Diversisporales</taxon>
        <taxon>Gigasporaceae</taxon>
        <taxon>Gigaspora</taxon>
    </lineage>
</organism>
<comment type="caution">
    <text evidence="14">The sequence shown here is derived from an EMBL/GenBank/DDBJ whole genome shotgun (WGS) entry which is preliminary data.</text>
</comment>
<feature type="site" description="Histone H3K4me3 binding" evidence="8">
    <location>
        <position position="397"/>
    </location>
</feature>
<evidence type="ECO:0000256" key="7">
    <source>
        <dbReference type="ARBA" id="ARBA00023242"/>
    </source>
</evidence>
<evidence type="ECO:0000313" key="14">
    <source>
        <dbReference type="EMBL" id="KAF0396455.1"/>
    </source>
</evidence>
<feature type="region of interest" description="Disordered" evidence="12">
    <location>
        <begin position="73"/>
        <end position="99"/>
    </location>
</feature>
<comment type="function">
    <text evidence="11">Component of an histone acetyltransferase complex.</text>
</comment>
<dbReference type="PANTHER" id="PTHR10333">
    <property type="entry name" value="INHIBITOR OF GROWTH PROTEIN"/>
    <property type="match status" value="1"/>
</dbReference>
<evidence type="ECO:0000256" key="5">
    <source>
        <dbReference type="ARBA" id="ARBA00022833"/>
    </source>
</evidence>
<proteinExistence type="inferred from homology"/>
<dbReference type="SMART" id="SM00249">
    <property type="entry name" value="PHD"/>
    <property type="match status" value="1"/>
</dbReference>
<dbReference type="InterPro" id="IPR019787">
    <property type="entry name" value="Znf_PHD-finger"/>
</dbReference>
<comment type="subunit">
    <text evidence="11">Component of an histone acetyltransferase complex. Interacts with H3K4me3 and to a lesser extent with H3K4me2.</text>
</comment>
<dbReference type="Pfam" id="PF23011">
    <property type="entry name" value="PHD-1st_NSD"/>
    <property type="match status" value="1"/>
</dbReference>
<dbReference type="Proteomes" id="UP000439903">
    <property type="component" value="Unassembled WGS sequence"/>
</dbReference>
<feature type="binding site" evidence="9">
    <location>
        <position position="396"/>
    </location>
    <ligand>
        <name>Zn(2+)</name>
        <dbReference type="ChEBI" id="CHEBI:29105"/>
        <label>2</label>
    </ligand>
</feature>
<dbReference type="Gene3D" id="3.30.40.10">
    <property type="entry name" value="Zinc/RING finger domain, C3HC4 (zinc finger)"/>
    <property type="match status" value="1"/>
</dbReference>
<protein>
    <recommendedName>
        <fullName evidence="11">Chromatin modification-related protein</fullName>
    </recommendedName>
</protein>
<evidence type="ECO:0000313" key="15">
    <source>
        <dbReference type="Proteomes" id="UP000439903"/>
    </source>
</evidence>
<feature type="binding site" evidence="9">
    <location>
        <position position="426"/>
    </location>
    <ligand>
        <name>Zn(2+)</name>
        <dbReference type="ChEBI" id="CHEBI:29105"/>
        <label>2</label>
    </ligand>
</feature>
<evidence type="ECO:0000256" key="8">
    <source>
        <dbReference type="PIRSR" id="PIRSR628651-50"/>
    </source>
</evidence>
<dbReference type="AlphaFoldDB" id="A0A8H4A2M6"/>
<name>A0A8H4A2M6_GIGMA</name>
<evidence type="ECO:0000256" key="11">
    <source>
        <dbReference type="RuleBase" id="RU361213"/>
    </source>
</evidence>
<dbReference type="InterPro" id="IPR024610">
    <property type="entry name" value="ING_N_histone-binding"/>
</dbReference>